<reference evidence="6 7" key="1">
    <citation type="submission" date="2015-09" db="EMBL/GenBank/DDBJ databases">
        <title>Draft genome of a European isolate of the apple canker pathogen Neonectria ditissima.</title>
        <authorList>
            <person name="Gomez-Cortecero A."/>
            <person name="Harrison R.J."/>
            <person name="Armitage A.D."/>
        </authorList>
    </citation>
    <scope>NUCLEOTIDE SEQUENCE [LARGE SCALE GENOMIC DNA]</scope>
    <source>
        <strain evidence="6 7">R09/05</strain>
    </source>
</reference>
<proteinExistence type="inferred from homology"/>
<comment type="caution">
    <text evidence="6">The sequence shown here is derived from an EMBL/GenBank/DDBJ whole genome shotgun (WGS) entry which is preliminary data.</text>
</comment>
<evidence type="ECO:0000256" key="2">
    <source>
        <dbReference type="ARBA" id="ARBA00022630"/>
    </source>
</evidence>
<evidence type="ECO:0000256" key="4">
    <source>
        <dbReference type="ARBA" id="ARBA00023002"/>
    </source>
</evidence>
<feature type="region of interest" description="Disordered" evidence="5">
    <location>
        <begin position="421"/>
        <end position="445"/>
    </location>
</feature>
<evidence type="ECO:0000256" key="5">
    <source>
        <dbReference type="SAM" id="MobiDB-lite"/>
    </source>
</evidence>
<evidence type="ECO:0000313" key="6">
    <source>
        <dbReference type="EMBL" id="KPM46381.1"/>
    </source>
</evidence>
<protein>
    <recommendedName>
        <fullName evidence="8">Sterigmatocystin biosynthesis monooxygenase stcW</fullName>
    </recommendedName>
</protein>
<dbReference type="InterPro" id="IPR051209">
    <property type="entry name" value="FAD-bind_Monooxygenase_sf"/>
</dbReference>
<dbReference type="EMBL" id="LKCW01000001">
    <property type="protein sequence ID" value="KPM46381.1"/>
    <property type="molecule type" value="Genomic_DNA"/>
</dbReference>
<dbReference type="GO" id="GO:0004499">
    <property type="term" value="F:N,N-dimethylaniline monooxygenase activity"/>
    <property type="evidence" value="ECO:0007669"/>
    <property type="project" value="InterPro"/>
</dbReference>
<dbReference type="Gene3D" id="3.50.50.60">
    <property type="entry name" value="FAD/NAD(P)-binding domain"/>
    <property type="match status" value="3"/>
</dbReference>
<dbReference type="Proteomes" id="UP000050424">
    <property type="component" value="Unassembled WGS sequence"/>
</dbReference>
<evidence type="ECO:0000256" key="3">
    <source>
        <dbReference type="ARBA" id="ARBA00022827"/>
    </source>
</evidence>
<evidence type="ECO:0008006" key="8">
    <source>
        <dbReference type="Google" id="ProtNLM"/>
    </source>
</evidence>
<dbReference type="GO" id="GO:0050660">
    <property type="term" value="F:flavin adenine dinucleotide binding"/>
    <property type="evidence" value="ECO:0007669"/>
    <property type="project" value="InterPro"/>
</dbReference>
<dbReference type="PANTHER" id="PTHR42877:SF7">
    <property type="entry name" value="FLAVIN-BINDING MONOOXYGENASE-RELATED"/>
    <property type="match status" value="1"/>
</dbReference>
<keyword evidence="4" id="KW-0560">Oxidoreductase</keyword>
<gene>
    <name evidence="6" type="ORF">AK830_g169</name>
</gene>
<sequence length="445" mass="49889">MVFPGQLHFTEFKAPILGRAIDDPGRKLRVVMVGTDIGGVWLENKYPGVACDIPAPCFQFLFENNPNWSKYYAEGHEMVDYIQRTADKYGARKYMKFKHLVKGAHWNEDEGQWHLTIEDMTAGKDFQDIADVLILGWGMLNNWEWPKIEGIHSFKGPYMHSAAYDTSLDVTGRAVAVVGGGSSGIQILPHIQKSAKQVHHYMRSQNCIAPLGFGAVELEKRGKLDAGNCKDGITWNQVMDPEPEAYLGMCVDKMPNCFVFMGPNCGPGAGGPYLCVDGECELMISCIKKMLRDKIKPMTIKSERVKQYAAHVHAYLSTSIFGQPCKSWFKRGTEQGRNIAYYCGNALNLLYAQRNPRWEDWDYSYLDDMGDNPLSWLGNGYTLADYDGTTRTKYLDPDEIDFPRLSPNGINGLSAKYSSMRPTKSELTRPGRAQQVGEAALLGKA</sequence>
<dbReference type="AlphaFoldDB" id="A0A0P7BQK3"/>
<organism evidence="6 7">
    <name type="scientific">Neonectria ditissima</name>
    <dbReference type="NCBI Taxonomy" id="78410"/>
    <lineage>
        <taxon>Eukaryota</taxon>
        <taxon>Fungi</taxon>
        <taxon>Dikarya</taxon>
        <taxon>Ascomycota</taxon>
        <taxon>Pezizomycotina</taxon>
        <taxon>Sordariomycetes</taxon>
        <taxon>Hypocreomycetidae</taxon>
        <taxon>Hypocreales</taxon>
        <taxon>Nectriaceae</taxon>
        <taxon>Neonectria</taxon>
    </lineage>
</organism>
<dbReference type="Pfam" id="PF00743">
    <property type="entry name" value="FMO-like"/>
    <property type="match status" value="1"/>
</dbReference>
<name>A0A0P7BQK3_9HYPO</name>
<dbReference type="SUPFAM" id="SSF51905">
    <property type="entry name" value="FAD/NAD(P)-binding domain"/>
    <property type="match status" value="2"/>
</dbReference>
<evidence type="ECO:0000313" key="7">
    <source>
        <dbReference type="Proteomes" id="UP000050424"/>
    </source>
</evidence>
<keyword evidence="3" id="KW-0274">FAD</keyword>
<keyword evidence="7" id="KW-1185">Reference proteome</keyword>
<accession>A0A0P7BQK3</accession>
<evidence type="ECO:0000256" key="1">
    <source>
        <dbReference type="ARBA" id="ARBA00010139"/>
    </source>
</evidence>
<dbReference type="GO" id="GO:0050661">
    <property type="term" value="F:NADP binding"/>
    <property type="evidence" value="ECO:0007669"/>
    <property type="project" value="InterPro"/>
</dbReference>
<dbReference type="OrthoDB" id="74360at2759"/>
<dbReference type="InterPro" id="IPR020946">
    <property type="entry name" value="Flavin_mOase-like"/>
</dbReference>
<keyword evidence="2" id="KW-0285">Flavoprotein</keyword>
<dbReference type="PANTHER" id="PTHR42877">
    <property type="entry name" value="L-ORNITHINE N(5)-MONOOXYGENASE-RELATED"/>
    <property type="match status" value="1"/>
</dbReference>
<dbReference type="InterPro" id="IPR036188">
    <property type="entry name" value="FAD/NAD-bd_sf"/>
</dbReference>
<comment type="similarity">
    <text evidence="1">Belongs to the FAD-binding monooxygenase family.</text>
</comment>